<dbReference type="AlphaFoldDB" id="A0A964BT28"/>
<dbReference type="Proteomes" id="UP000729733">
    <property type="component" value="Unassembled WGS sequence"/>
</dbReference>
<dbReference type="RefSeq" id="WP_229641274.1">
    <property type="nucleotide sequence ID" value="NZ_JADWDC010000037.1"/>
</dbReference>
<keyword evidence="1" id="KW-0812">Transmembrane</keyword>
<sequence length="73" mass="8081">MFPILLFVTAIANIVIYLRTSNDIFALLGVGMSVVCLIWGLVIAHWSIHILALVALFFFVKPVSVATVSSRYK</sequence>
<proteinExistence type="predicted"/>
<accession>A0A964BT28</accession>
<name>A0A964BT28_9CYAN</name>
<protein>
    <submittedName>
        <fullName evidence="2">Uncharacterized protein</fullName>
    </submittedName>
</protein>
<evidence type="ECO:0000313" key="3">
    <source>
        <dbReference type="Proteomes" id="UP000729733"/>
    </source>
</evidence>
<keyword evidence="1" id="KW-1133">Transmembrane helix</keyword>
<keyword evidence="1" id="KW-0472">Membrane</keyword>
<keyword evidence="3" id="KW-1185">Reference proteome</keyword>
<gene>
    <name evidence="2" type="ORF">I4641_14590</name>
</gene>
<evidence type="ECO:0000256" key="1">
    <source>
        <dbReference type="SAM" id="Phobius"/>
    </source>
</evidence>
<dbReference type="EMBL" id="JADWDC010000037">
    <property type="protein sequence ID" value="MCC0178207.1"/>
    <property type="molecule type" value="Genomic_DNA"/>
</dbReference>
<evidence type="ECO:0000313" key="2">
    <source>
        <dbReference type="EMBL" id="MCC0178207.1"/>
    </source>
</evidence>
<feature type="transmembrane region" description="Helical" evidence="1">
    <location>
        <begin position="48"/>
        <end position="68"/>
    </location>
</feature>
<organism evidence="2 3">
    <name type="scientific">Waterburya agarophytonicola KI4</name>
    <dbReference type="NCBI Taxonomy" id="2874699"/>
    <lineage>
        <taxon>Bacteria</taxon>
        <taxon>Bacillati</taxon>
        <taxon>Cyanobacteriota</taxon>
        <taxon>Cyanophyceae</taxon>
        <taxon>Pleurocapsales</taxon>
        <taxon>Hyellaceae</taxon>
        <taxon>Waterburya</taxon>
        <taxon>Waterburya agarophytonicola</taxon>
    </lineage>
</organism>
<reference evidence="2" key="1">
    <citation type="journal article" date="2021" name="Antonie Van Leeuwenhoek">
        <title>Draft genome and description of Waterburya agarophytonicola gen. nov. sp. nov. (Pleurocapsales, Cyanobacteria): a seaweed symbiont.</title>
        <authorList>
            <person name="Bonthond G."/>
            <person name="Shalygin S."/>
            <person name="Bayer T."/>
            <person name="Weinberger F."/>
        </authorList>
    </citation>
    <scope>NUCLEOTIDE SEQUENCE</scope>
    <source>
        <strain evidence="2">KI4</strain>
    </source>
</reference>
<feature type="transmembrane region" description="Helical" evidence="1">
    <location>
        <begin position="24"/>
        <end position="42"/>
    </location>
</feature>
<comment type="caution">
    <text evidence="2">The sequence shown here is derived from an EMBL/GenBank/DDBJ whole genome shotgun (WGS) entry which is preliminary data.</text>
</comment>